<dbReference type="Proteomes" id="UP000825935">
    <property type="component" value="Chromosome 29"/>
</dbReference>
<dbReference type="AlphaFoldDB" id="A0A8T2RB79"/>
<protein>
    <submittedName>
        <fullName evidence="2">Uncharacterized protein</fullName>
    </submittedName>
</protein>
<evidence type="ECO:0000313" key="3">
    <source>
        <dbReference type="Proteomes" id="UP000825935"/>
    </source>
</evidence>
<accession>A0A8T2RB79</accession>
<feature type="region of interest" description="Disordered" evidence="1">
    <location>
        <begin position="259"/>
        <end position="289"/>
    </location>
</feature>
<gene>
    <name evidence="2" type="ORF">KP509_29G086100</name>
</gene>
<keyword evidence="3" id="KW-1185">Reference proteome</keyword>
<organism evidence="2 3">
    <name type="scientific">Ceratopteris richardii</name>
    <name type="common">Triangle waterfern</name>
    <dbReference type="NCBI Taxonomy" id="49495"/>
    <lineage>
        <taxon>Eukaryota</taxon>
        <taxon>Viridiplantae</taxon>
        <taxon>Streptophyta</taxon>
        <taxon>Embryophyta</taxon>
        <taxon>Tracheophyta</taxon>
        <taxon>Polypodiopsida</taxon>
        <taxon>Polypodiidae</taxon>
        <taxon>Polypodiales</taxon>
        <taxon>Pteridineae</taxon>
        <taxon>Pteridaceae</taxon>
        <taxon>Parkerioideae</taxon>
        <taxon>Ceratopteris</taxon>
    </lineage>
</organism>
<evidence type="ECO:0000256" key="1">
    <source>
        <dbReference type="SAM" id="MobiDB-lite"/>
    </source>
</evidence>
<dbReference type="EMBL" id="CM035434">
    <property type="protein sequence ID" value="KAH7292795.1"/>
    <property type="molecule type" value="Genomic_DNA"/>
</dbReference>
<name>A0A8T2RB79_CERRI</name>
<evidence type="ECO:0000313" key="2">
    <source>
        <dbReference type="EMBL" id="KAH7292795.1"/>
    </source>
</evidence>
<reference evidence="2" key="1">
    <citation type="submission" date="2021-08" db="EMBL/GenBank/DDBJ databases">
        <title>WGS assembly of Ceratopteris richardii.</title>
        <authorList>
            <person name="Marchant D.B."/>
            <person name="Chen G."/>
            <person name="Jenkins J."/>
            <person name="Shu S."/>
            <person name="Leebens-Mack J."/>
            <person name="Grimwood J."/>
            <person name="Schmutz J."/>
            <person name="Soltis P."/>
            <person name="Soltis D."/>
            <person name="Chen Z.-H."/>
        </authorList>
    </citation>
    <scope>NUCLEOTIDE SEQUENCE</scope>
    <source>
        <strain evidence="2">Whitten #5841</strain>
        <tissue evidence="2">Leaf</tissue>
    </source>
</reference>
<comment type="caution">
    <text evidence="2">The sequence shown here is derived from an EMBL/GenBank/DDBJ whole genome shotgun (WGS) entry which is preliminary data.</text>
</comment>
<proteinExistence type="predicted"/>
<sequence>MSDLLSGQRQEDEELQHSVPKGSEWATTDPRRPQPRRPFSPRKPIGRASSQKQEKDIKRRLELGPLQFVKSDPHFKVLPYLQRFLLHSKFHSGAPFCSMVFGGGSSSAEPRNKPPVYTPRPTYTVPSVGNVQRELSSRQKMLVKARSATVLPVVSLSRNGEWVPQAFGRKEYARITARCTGGWSRGSIPFLRGDQATHKGRYCLHRKREEGEEAQRFHYDRPILNSTAFLLQKLRNAEKDLDDPNAWMQVASELLKGEDVKRHHRRQQSREAGLLSRAHDTTKIRHQRKDRFSVRSCCTIGSKKKSQ</sequence>
<dbReference type="OrthoDB" id="1931618at2759"/>
<feature type="region of interest" description="Disordered" evidence="1">
    <location>
        <begin position="1"/>
        <end position="55"/>
    </location>
</feature>